<sequence>MACNVAVASGGVVVATATATPAIDDASAGAAVAGKPVIRPAINHPVCRKTRNLLIKPFHPL</sequence>
<organism evidence="1 2">
    <name type="scientific">Escherichia coli 4.0967</name>
    <dbReference type="NCBI Taxonomy" id="869687"/>
    <lineage>
        <taxon>Bacteria</taxon>
        <taxon>Pseudomonadati</taxon>
        <taxon>Pseudomonadota</taxon>
        <taxon>Gammaproteobacteria</taxon>
        <taxon>Enterobacterales</taxon>
        <taxon>Enterobacteriaceae</taxon>
        <taxon>Escherichia</taxon>
    </lineage>
</organism>
<dbReference type="AlphaFoldDB" id="A0AAN3V1R5"/>
<dbReference type="EMBL" id="AFAA02000033">
    <property type="protein sequence ID" value="EII33092.1"/>
    <property type="molecule type" value="Genomic_DNA"/>
</dbReference>
<evidence type="ECO:0000313" key="1">
    <source>
        <dbReference type="EMBL" id="EII33092.1"/>
    </source>
</evidence>
<dbReference type="Proteomes" id="UP000003866">
    <property type="component" value="Unassembled WGS sequence"/>
</dbReference>
<protein>
    <submittedName>
        <fullName evidence="1">Uncharacterized protein</fullName>
    </submittedName>
</protein>
<evidence type="ECO:0000313" key="2">
    <source>
        <dbReference type="Proteomes" id="UP000003866"/>
    </source>
</evidence>
<comment type="caution">
    <text evidence="1">The sequence shown here is derived from an EMBL/GenBank/DDBJ whole genome shotgun (WGS) entry which is preliminary data.</text>
</comment>
<proteinExistence type="predicted"/>
<gene>
    <name evidence="1" type="ORF">EC40967_0237</name>
</gene>
<accession>A0AAN3V1R5</accession>
<reference evidence="1 2" key="1">
    <citation type="submission" date="2011-12" db="EMBL/GenBank/DDBJ databases">
        <authorList>
            <person name="Brinkac L."/>
            <person name="Radune D."/>
            <person name="Sanka R."/>
            <person name="Selengut J."/>
            <person name="DebRoy C."/>
            <person name="Feng P."/>
            <person name="Fratamico P.M."/>
            <person name="Kapur V."/>
            <person name="Kariyawasam S."/>
            <person name="Losada L."/>
            <person name="Nierman W.C."/>
            <person name="Nelson K."/>
        </authorList>
    </citation>
    <scope>NUCLEOTIDE SEQUENCE [LARGE SCALE GENOMIC DNA]</scope>
    <source>
        <strain evidence="1 2">4.0967</strain>
    </source>
</reference>
<name>A0AAN3V1R5_ECOLX</name>